<reference evidence="2" key="1">
    <citation type="submission" date="2015-12" db="EMBL/GenBank/DDBJ databases">
        <authorList>
            <person name="Zhang G."/>
            <person name="Stingl U."/>
        </authorList>
    </citation>
    <scope>NUCLEOTIDE SEQUENCE [LARGE SCALE GENOMIC DNA]</scope>
    <source>
        <strain evidence="2">ZGT108</strain>
    </source>
</reference>
<dbReference type="RefSeq" id="WP_068337448.1">
    <property type="nucleotide sequence ID" value="NZ_LQBP01000006.1"/>
</dbReference>
<accession>A0A0X3TS05</accession>
<keyword evidence="2" id="KW-1185">Reference proteome</keyword>
<proteinExistence type="predicted"/>
<gene>
    <name evidence="1" type="ORF">AVO44_12420</name>
</gene>
<protein>
    <submittedName>
        <fullName evidence="1">Uncharacterized protein</fullName>
    </submittedName>
</protein>
<organism evidence="1 2">
    <name type="scientific">Ruegeria profundi</name>
    <dbReference type="NCBI Taxonomy" id="1685378"/>
    <lineage>
        <taxon>Bacteria</taxon>
        <taxon>Pseudomonadati</taxon>
        <taxon>Pseudomonadota</taxon>
        <taxon>Alphaproteobacteria</taxon>
        <taxon>Rhodobacterales</taxon>
        <taxon>Roseobacteraceae</taxon>
        <taxon>Ruegeria</taxon>
    </lineage>
</organism>
<dbReference type="AlphaFoldDB" id="A0A0X3TS05"/>
<dbReference type="OrthoDB" id="7906710at2"/>
<comment type="caution">
    <text evidence="1">The sequence shown here is derived from an EMBL/GenBank/DDBJ whole genome shotgun (WGS) entry which is preliminary data.</text>
</comment>
<dbReference type="Proteomes" id="UP000053690">
    <property type="component" value="Unassembled WGS sequence"/>
</dbReference>
<dbReference type="STRING" id="1685378.AVO44_12420"/>
<evidence type="ECO:0000313" key="2">
    <source>
        <dbReference type="Proteomes" id="UP000053690"/>
    </source>
</evidence>
<evidence type="ECO:0000313" key="1">
    <source>
        <dbReference type="EMBL" id="KUJ78514.1"/>
    </source>
</evidence>
<dbReference type="EMBL" id="LQBP01000006">
    <property type="protein sequence ID" value="KUJ78514.1"/>
    <property type="molecule type" value="Genomic_DNA"/>
</dbReference>
<sequence>MSDSNIGVVDYDDIKNSVEKELGYTPDGWAGLVTDLFRKIKEHCDKQEIEYPVVSQIKQKFGQLRIYFGTVVKDERIDSLFQTTIERANHSCEKCSNAAQVQLVEGFVTTLCCWCAHELVSSRRPQSKRLFGDGRPVKDRMACNVCGYRGQIDRTDEHGRCPACVKKNW</sequence>
<name>A0A0X3TS05_9RHOB</name>